<organism evidence="1 2">
    <name type="scientific">Candidatus Enterococcus wittei</name>
    <dbReference type="NCBI Taxonomy" id="1987383"/>
    <lineage>
        <taxon>Bacteria</taxon>
        <taxon>Bacillati</taxon>
        <taxon>Bacillota</taxon>
        <taxon>Bacilli</taxon>
        <taxon>Lactobacillales</taxon>
        <taxon>Enterococcaceae</taxon>
        <taxon>Enterococcus</taxon>
    </lineage>
</organism>
<evidence type="ECO:0000313" key="2">
    <source>
        <dbReference type="Proteomes" id="UP000194933"/>
    </source>
</evidence>
<dbReference type="AlphaFoldDB" id="A0A242JXR6"/>
<dbReference type="PANTHER" id="PTHR33408:SF2">
    <property type="entry name" value="TRANSPOSASE DDE DOMAIN-CONTAINING PROTEIN"/>
    <property type="match status" value="1"/>
</dbReference>
<accession>A0A242JXR6</accession>
<comment type="caution">
    <text evidence="1">The sequence shown here is derived from an EMBL/GenBank/DDBJ whole genome shotgun (WGS) entry which is preliminary data.</text>
</comment>
<dbReference type="EMBL" id="NGMO01000003">
    <property type="protein sequence ID" value="OTP10022.1"/>
    <property type="molecule type" value="Genomic_DNA"/>
</dbReference>
<dbReference type="Proteomes" id="UP000194933">
    <property type="component" value="Unassembled WGS sequence"/>
</dbReference>
<evidence type="ECO:0000313" key="1">
    <source>
        <dbReference type="EMBL" id="OTP10022.1"/>
    </source>
</evidence>
<gene>
    <name evidence="1" type="ORF">A5844_001719</name>
</gene>
<proteinExistence type="predicted"/>
<protein>
    <submittedName>
        <fullName evidence="1">Uncharacterized protein</fullName>
    </submittedName>
</protein>
<dbReference type="PANTHER" id="PTHR33408">
    <property type="entry name" value="TRANSPOSASE"/>
    <property type="match status" value="1"/>
</dbReference>
<sequence length="127" mass="15034">MEVRSLKQNSFSKTDTDATFMHMKVDYMRNGHLKPGSNLQIAKENQYVLAYDLFSNPTDTKRLNPFLVRFLDQHKELSEYIVADADYGSEENDRYITDFLHNLLIIYNRYYKEGQKKYESNPFSGEK</sequence>
<name>A0A242JXR6_9ENTE</name>
<reference evidence="1 2" key="1">
    <citation type="submission" date="2017-05" db="EMBL/GenBank/DDBJ databases">
        <title>The Genome Sequence of Enterococcus sp. 10A9_DIV0425.</title>
        <authorList>
            <consortium name="The Broad Institute Genomics Platform"/>
            <consortium name="The Broad Institute Genomic Center for Infectious Diseases"/>
            <person name="Earl A."/>
            <person name="Manson A."/>
            <person name="Schwartman J."/>
            <person name="Gilmore M."/>
            <person name="Abouelleil A."/>
            <person name="Cao P."/>
            <person name="Chapman S."/>
            <person name="Cusick C."/>
            <person name="Shea T."/>
            <person name="Young S."/>
            <person name="Neafsey D."/>
            <person name="Nusbaum C."/>
            <person name="Birren B."/>
        </authorList>
    </citation>
    <scope>NUCLEOTIDE SEQUENCE [LARGE SCALE GENOMIC DNA]</scope>
    <source>
        <strain evidence="1 2">10A9_DIV0425</strain>
    </source>
</reference>
<dbReference type="STRING" id="1987383.A5844_001719"/>
<keyword evidence="2" id="KW-1185">Reference proteome</keyword>